<reference evidence="4 5" key="1">
    <citation type="submission" date="2020-10" db="EMBL/GenBank/DDBJ databases">
        <title>Pygocentrus nattereri (red-bellied piranha) genome, fPygNat1, primary haplotype.</title>
        <authorList>
            <person name="Myers G."/>
            <person name="Meyer A."/>
            <person name="Karagic N."/>
            <person name="Pippel M."/>
            <person name="Winkler S."/>
            <person name="Tracey A."/>
            <person name="Wood J."/>
            <person name="Formenti G."/>
            <person name="Howe K."/>
            <person name="Fedrigo O."/>
            <person name="Jarvis E.D."/>
        </authorList>
    </citation>
    <scope>NUCLEOTIDE SEQUENCE [LARGE SCALE GENOMIC DNA]</scope>
</reference>
<sequence>MKLIDLTYSLYLFKKNALPTPTCRCGLKEVLDGEDWTLYLTDLSVSLEHLPFLIDGFKFDLRIYGLVTLIDSLQVFLYEDGLAHCCTNQYCYPKHSNMHDVCMHLTNYAINNNRENFVRFDNAGSKS</sequence>
<dbReference type="GeneTree" id="ENSGT00940000165637"/>
<dbReference type="Proteomes" id="UP001501920">
    <property type="component" value="Chromosome 14"/>
</dbReference>
<keyword evidence="5" id="KW-1185">Reference proteome</keyword>
<keyword evidence="3" id="KW-0067">ATP-binding</keyword>
<dbReference type="InterPro" id="IPR004344">
    <property type="entry name" value="TTL/TTLL_fam"/>
</dbReference>
<dbReference type="PROSITE" id="PS51221">
    <property type="entry name" value="TTL"/>
    <property type="match status" value="1"/>
</dbReference>
<gene>
    <name evidence="4" type="primary">LIMS2</name>
</gene>
<accession>A0AAR2KYL8</accession>
<dbReference type="PANTHER" id="PTHR12241">
    <property type="entry name" value="TUBULIN POLYGLUTAMYLASE"/>
    <property type="match status" value="1"/>
</dbReference>
<dbReference type="GO" id="GO:0000226">
    <property type="term" value="P:microtubule cytoskeleton organization"/>
    <property type="evidence" value="ECO:0007669"/>
    <property type="project" value="TreeGrafter"/>
</dbReference>
<evidence type="ECO:0000256" key="2">
    <source>
        <dbReference type="ARBA" id="ARBA00022741"/>
    </source>
</evidence>
<organism evidence="4 5">
    <name type="scientific">Pygocentrus nattereri</name>
    <name type="common">Red-bellied piranha</name>
    <dbReference type="NCBI Taxonomy" id="42514"/>
    <lineage>
        <taxon>Eukaryota</taxon>
        <taxon>Metazoa</taxon>
        <taxon>Chordata</taxon>
        <taxon>Craniata</taxon>
        <taxon>Vertebrata</taxon>
        <taxon>Euteleostomi</taxon>
        <taxon>Actinopterygii</taxon>
        <taxon>Neopterygii</taxon>
        <taxon>Teleostei</taxon>
        <taxon>Ostariophysi</taxon>
        <taxon>Characiformes</taxon>
        <taxon>Characoidei</taxon>
        <taxon>Pygocentrus</taxon>
    </lineage>
</organism>
<evidence type="ECO:0008006" key="6">
    <source>
        <dbReference type="Google" id="ProtNLM"/>
    </source>
</evidence>
<dbReference type="GO" id="GO:0005524">
    <property type="term" value="F:ATP binding"/>
    <property type="evidence" value="ECO:0007669"/>
    <property type="project" value="UniProtKB-KW"/>
</dbReference>
<dbReference type="Pfam" id="PF03133">
    <property type="entry name" value="TTL"/>
    <property type="match status" value="1"/>
</dbReference>
<dbReference type="Gene3D" id="3.30.470.20">
    <property type="entry name" value="ATP-grasp fold, B domain"/>
    <property type="match status" value="1"/>
</dbReference>
<reference evidence="4" key="2">
    <citation type="submission" date="2025-08" db="UniProtKB">
        <authorList>
            <consortium name="Ensembl"/>
        </authorList>
    </citation>
    <scope>IDENTIFICATION</scope>
</reference>
<dbReference type="Ensembl" id="ENSPNAT00000063110.1">
    <property type="protein sequence ID" value="ENSPNAP00000069365.1"/>
    <property type="gene ID" value="ENSPNAG00000035927.1"/>
</dbReference>
<dbReference type="AlphaFoldDB" id="A0AAR2KYL8"/>
<reference evidence="4" key="3">
    <citation type="submission" date="2025-09" db="UniProtKB">
        <authorList>
            <consortium name="Ensembl"/>
        </authorList>
    </citation>
    <scope>IDENTIFICATION</scope>
</reference>
<protein>
    <recommendedName>
        <fullName evidence="6">SWIM-type domain-containing protein</fullName>
    </recommendedName>
</protein>
<dbReference type="GO" id="GO:0015631">
    <property type="term" value="F:tubulin binding"/>
    <property type="evidence" value="ECO:0007669"/>
    <property type="project" value="TreeGrafter"/>
</dbReference>
<evidence type="ECO:0000256" key="1">
    <source>
        <dbReference type="ARBA" id="ARBA00022598"/>
    </source>
</evidence>
<proteinExistence type="predicted"/>
<keyword evidence="1" id="KW-0436">Ligase</keyword>
<keyword evidence="2" id="KW-0547">Nucleotide-binding</keyword>
<dbReference type="PANTHER" id="PTHR12241:SF91">
    <property type="entry name" value="TUBULIN POLYGLUTAMYLASE TTLL13"/>
    <property type="match status" value="1"/>
</dbReference>
<dbReference type="GO" id="GO:0070740">
    <property type="term" value="F:tubulin-glutamic acid ligase activity"/>
    <property type="evidence" value="ECO:0007669"/>
    <property type="project" value="TreeGrafter"/>
</dbReference>
<evidence type="ECO:0000313" key="5">
    <source>
        <dbReference type="Proteomes" id="UP001501920"/>
    </source>
</evidence>
<evidence type="ECO:0000256" key="3">
    <source>
        <dbReference type="ARBA" id="ARBA00022840"/>
    </source>
</evidence>
<evidence type="ECO:0000313" key="4">
    <source>
        <dbReference type="Ensembl" id="ENSPNAP00000069365.1"/>
    </source>
</evidence>
<dbReference type="GO" id="GO:0036064">
    <property type="term" value="C:ciliary basal body"/>
    <property type="evidence" value="ECO:0007669"/>
    <property type="project" value="TreeGrafter"/>
</dbReference>
<name>A0AAR2KYL8_PYGNA</name>